<dbReference type="Proteomes" id="UP000075683">
    <property type="component" value="Unassembled WGS sequence"/>
</dbReference>
<evidence type="ECO:0000313" key="2">
    <source>
        <dbReference type="Proteomes" id="UP000075683"/>
    </source>
</evidence>
<proteinExistence type="predicted"/>
<comment type="caution">
    <text evidence="1">The sequence shown here is derived from an EMBL/GenBank/DDBJ whole genome shotgun (WGS) entry which is preliminary data.</text>
</comment>
<accession>A0A150LFQ1</accession>
<evidence type="ECO:0000313" key="1">
    <source>
        <dbReference type="EMBL" id="KYD11161.1"/>
    </source>
</evidence>
<dbReference type="AlphaFoldDB" id="A0A150LFQ1"/>
<organism evidence="1 2">
    <name type="scientific">Caldibacillus debilis</name>
    <dbReference type="NCBI Taxonomy" id="301148"/>
    <lineage>
        <taxon>Bacteria</taxon>
        <taxon>Bacillati</taxon>
        <taxon>Bacillota</taxon>
        <taxon>Bacilli</taxon>
        <taxon>Bacillales</taxon>
        <taxon>Bacillaceae</taxon>
        <taxon>Caldibacillus</taxon>
    </lineage>
</organism>
<reference evidence="1 2" key="1">
    <citation type="submission" date="2016-01" db="EMBL/GenBank/DDBJ databases">
        <title>Draft Genome Sequences of Seven Thermophilic Sporeformers Isolated from Foods.</title>
        <authorList>
            <person name="Berendsen E.M."/>
            <person name="Wells-Bennik M.H."/>
            <person name="Krawcyk A.O."/>
            <person name="De Jong A."/>
            <person name="Holsappel S."/>
            <person name="Eijlander R.T."/>
            <person name="Kuipers O.P."/>
        </authorList>
    </citation>
    <scope>NUCLEOTIDE SEQUENCE [LARGE SCALE GENOMIC DNA]</scope>
    <source>
        <strain evidence="1 2">B4135</strain>
    </source>
</reference>
<dbReference type="STRING" id="301148.B4135_3276"/>
<sequence>MRISRPIRRKGARKGLFPCPFPDFSWGKNLLSMLIYNYRFS</sequence>
<gene>
    <name evidence="1" type="ORF">B4135_3276</name>
</gene>
<dbReference type="EMBL" id="LQYT01000113">
    <property type="protein sequence ID" value="KYD11161.1"/>
    <property type="molecule type" value="Genomic_DNA"/>
</dbReference>
<name>A0A150LFQ1_9BACI</name>
<protein>
    <submittedName>
        <fullName evidence="1">Uncharacterized protein</fullName>
    </submittedName>
</protein>